<dbReference type="Pfam" id="PF01627">
    <property type="entry name" value="Hpt"/>
    <property type="match status" value="1"/>
</dbReference>
<dbReference type="InterPro" id="IPR008207">
    <property type="entry name" value="Sig_transdc_His_kin_Hpt_dom"/>
</dbReference>
<evidence type="ECO:0000259" key="2">
    <source>
        <dbReference type="PROSITE" id="PS50894"/>
    </source>
</evidence>
<accession>A0AAE3DJQ7</accession>
<evidence type="ECO:0000313" key="4">
    <source>
        <dbReference type="Proteomes" id="UP001198962"/>
    </source>
</evidence>
<proteinExistence type="predicted"/>
<organism evidence="3 4">
    <name type="scientific">Brotaphodocola catenula</name>
    <dbReference type="NCBI Taxonomy" id="2885361"/>
    <lineage>
        <taxon>Bacteria</taxon>
        <taxon>Bacillati</taxon>
        <taxon>Bacillota</taxon>
        <taxon>Clostridia</taxon>
        <taxon>Lachnospirales</taxon>
        <taxon>Lachnospiraceae</taxon>
        <taxon>Brotaphodocola</taxon>
    </lineage>
</organism>
<dbReference type="AlphaFoldDB" id="A0AAE3DJQ7"/>
<gene>
    <name evidence="3" type="ORF">LKD32_05670</name>
</gene>
<dbReference type="InterPro" id="IPR036641">
    <property type="entry name" value="HPT_dom_sf"/>
</dbReference>
<dbReference type="Gene3D" id="1.20.120.160">
    <property type="entry name" value="HPT domain"/>
    <property type="match status" value="1"/>
</dbReference>
<protein>
    <submittedName>
        <fullName evidence="3">Hpt domain-containing protein</fullName>
    </submittedName>
</protein>
<dbReference type="EMBL" id="JAJEPU010000012">
    <property type="protein sequence ID" value="MCC2164372.1"/>
    <property type="molecule type" value="Genomic_DNA"/>
</dbReference>
<dbReference type="GO" id="GO:0000160">
    <property type="term" value="P:phosphorelay signal transduction system"/>
    <property type="evidence" value="ECO:0007669"/>
    <property type="project" value="InterPro"/>
</dbReference>
<evidence type="ECO:0000313" key="3">
    <source>
        <dbReference type="EMBL" id="MCC2164372.1"/>
    </source>
</evidence>
<dbReference type="RefSeq" id="WP_177976812.1">
    <property type="nucleotide sequence ID" value="NZ_JAJEPU010000012.1"/>
</dbReference>
<sequence>MNLRECYEAMGADFDAVLFRLRSEGLIKKFVLKFVDDPSYSQLEQTMQAEDYKEAFRAAHTIKGVAQNMGFDGLSQSSSDLTECLRPAGEDKAVDIAEADRLWTQVQADYARTISAIKAMNE</sequence>
<dbReference type="CDD" id="cd00088">
    <property type="entry name" value="HPT"/>
    <property type="match status" value="1"/>
</dbReference>
<feature type="modified residue" description="Phosphohistidine" evidence="1">
    <location>
        <position position="60"/>
    </location>
</feature>
<evidence type="ECO:0000256" key="1">
    <source>
        <dbReference type="PROSITE-ProRule" id="PRU00110"/>
    </source>
</evidence>
<keyword evidence="1" id="KW-0597">Phosphoprotein</keyword>
<dbReference type="SUPFAM" id="SSF47226">
    <property type="entry name" value="Histidine-containing phosphotransfer domain, HPT domain"/>
    <property type="match status" value="1"/>
</dbReference>
<dbReference type="Proteomes" id="UP001198962">
    <property type="component" value="Unassembled WGS sequence"/>
</dbReference>
<feature type="domain" description="HPt" evidence="2">
    <location>
        <begin position="23"/>
        <end position="120"/>
    </location>
</feature>
<comment type="caution">
    <text evidence="3">The sequence shown here is derived from an EMBL/GenBank/DDBJ whole genome shotgun (WGS) entry which is preliminary data.</text>
</comment>
<dbReference type="PROSITE" id="PS50894">
    <property type="entry name" value="HPT"/>
    <property type="match status" value="1"/>
</dbReference>
<reference evidence="3" key="1">
    <citation type="submission" date="2021-10" db="EMBL/GenBank/DDBJ databases">
        <title>Anaerobic single-cell dispensing facilitates the cultivation of human gut bacteria.</title>
        <authorList>
            <person name="Afrizal A."/>
        </authorList>
    </citation>
    <scope>NUCLEOTIDE SEQUENCE</scope>
    <source>
        <strain evidence="3">CLA-AA-H274</strain>
    </source>
</reference>
<name>A0AAE3DJQ7_9FIRM</name>
<keyword evidence="4" id="KW-1185">Reference proteome</keyword>